<dbReference type="GO" id="GO:0042781">
    <property type="term" value="F:3'-tRNA processing endoribonuclease activity"/>
    <property type="evidence" value="ECO:0007669"/>
    <property type="project" value="UniProtKB-EC"/>
</dbReference>
<keyword evidence="5" id="KW-0479">Metal-binding</keyword>
<keyword evidence="6" id="KW-0255">Endonuclease</keyword>
<keyword evidence="8" id="KW-0862">Zinc</keyword>
<sequence>MPFGKPFYDKSGYCDDCVDEKYFIFFFYLCDAMEKFELHILGCGSALPTTRHFPTSQVLNVRDKLYMIDCGEGAQLQFRKSRLRFSRLNHIFISHLHGDHCFGLLGLISTFNLLGRTAELHIYSPVGLEELLNPMLSFFNREMTYKLCFHEFNTKQSAVIFEDRSLTVTTLPLQHRLPCCGFLFAEKPTPNHIIREMIDFYQVPLYELNRIKNGADYVTPDGQQIPNEVLTRPSLPPRRYAYCSDTIYQPSLVASLSGVDLLFHEATFASSEESRARETFHTTAAQAARLAQAASVKRLLIGHYSARYEDETILLQEASAIFPNTILCSENLCVSIESQSANEP</sequence>
<evidence type="ECO:0000256" key="4">
    <source>
        <dbReference type="ARBA" id="ARBA00022722"/>
    </source>
</evidence>
<dbReference type="NCBIfam" id="TIGR02651">
    <property type="entry name" value="RNase_Z"/>
    <property type="match status" value="1"/>
</dbReference>
<name>J9FSX0_9ZZZZ</name>
<proteinExistence type="inferred from homology"/>
<protein>
    <submittedName>
        <fullName evidence="9">Ribonuclease Z</fullName>
        <ecNumber evidence="9">3.1.26.11</ecNumber>
    </submittedName>
</protein>
<reference evidence="9" key="1">
    <citation type="journal article" date="2012" name="PLoS ONE">
        <title>Gene sets for utilization of primary and secondary nutrition supplies in the distal gut of endangered iberian lynx.</title>
        <authorList>
            <person name="Alcaide M."/>
            <person name="Messina E."/>
            <person name="Richter M."/>
            <person name="Bargiela R."/>
            <person name="Peplies J."/>
            <person name="Huws S.A."/>
            <person name="Newbold C.J."/>
            <person name="Golyshin P.N."/>
            <person name="Simon M.A."/>
            <person name="Lopez G."/>
            <person name="Yakimov M.M."/>
            <person name="Ferrer M."/>
        </authorList>
    </citation>
    <scope>NUCLEOTIDE SEQUENCE</scope>
</reference>
<dbReference type="EC" id="3.1.26.11" evidence="9"/>
<keyword evidence="3" id="KW-0819">tRNA processing</keyword>
<gene>
    <name evidence="9" type="ORF">EVA_13858</name>
</gene>
<dbReference type="NCBIfam" id="NF000801">
    <property type="entry name" value="PRK00055.1-3"/>
    <property type="match status" value="1"/>
</dbReference>
<comment type="cofactor">
    <cofactor evidence="1">
        <name>Zn(2+)</name>
        <dbReference type="ChEBI" id="CHEBI:29105"/>
    </cofactor>
</comment>
<dbReference type="GO" id="GO:0046872">
    <property type="term" value="F:metal ion binding"/>
    <property type="evidence" value="ECO:0007669"/>
    <property type="project" value="UniProtKB-KW"/>
</dbReference>
<dbReference type="InterPro" id="IPR013471">
    <property type="entry name" value="RNase_Z/BN"/>
</dbReference>
<organism evidence="9">
    <name type="scientific">gut metagenome</name>
    <dbReference type="NCBI Taxonomy" id="749906"/>
    <lineage>
        <taxon>unclassified sequences</taxon>
        <taxon>metagenomes</taxon>
        <taxon>organismal metagenomes</taxon>
    </lineage>
</organism>
<dbReference type="HAMAP" id="MF_01818">
    <property type="entry name" value="RNase_Z_BN"/>
    <property type="match status" value="1"/>
</dbReference>
<evidence type="ECO:0000256" key="6">
    <source>
        <dbReference type="ARBA" id="ARBA00022759"/>
    </source>
</evidence>
<evidence type="ECO:0000313" key="9">
    <source>
        <dbReference type="EMBL" id="EJW98031.1"/>
    </source>
</evidence>
<keyword evidence="4" id="KW-0540">Nuclease</keyword>
<dbReference type="EMBL" id="AMCI01004464">
    <property type="protein sequence ID" value="EJW98031.1"/>
    <property type="molecule type" value="Genomic_DNA"/>
</dbReference>
<dbReference type="SUPFAM" id="SSF56281">
    <property type="entry name" value="Metallo-hydrolase/oxidoreductase"/>
    <property type="match status" value="1"/>
</dbReference>
<comment type="caution">
    <text evidence="9">The sequence shown here is derived from an EMBL/GenBank/DDBJ whole genome shotgun (WGS) entry which is preliminary data.</text>
</comment>
<dbReference type="InterPro" id="IPR036866">
    <property type="entry name" value="RibonucZ/Hydroxyglut_hydro"/>
</dbReference>
<dbReference type="PANTHER" id="PTHR46018:SF2">
    <property type="entry name" value="ZINC PHOSPHODIESTERASE ELAC PROTEIN 1"/>
    <property type="match status" value="1"/>
</dbReference>
<keyword evidence="7 9" id="KW-0378">Hydrolase</keyword>
<accession>J9FSX0</accession>
<comment type="subunit">
    <text evidence="2">Homodimer.</text>
</comment>
<dbReference type="PANTHER" id="PTHR46018">
    <property type="entry name" value="ZINC PHOSPHODIESTERASE ELAC PROTEIN 1"/>
    <property type="match status" value="1"/>
</dbReference>
<dbReference type="AlphaFoldDB" id="J9FSX0"/>
<evidence type="ECO:0000256" key="3">
    <source>
        <dbReference type="ARBA" id="ARBA00022694"/>
    </source>
</evidence>
<evidence type="ECO:0000256" key="5">
    <source>
        <dbReference type="ARBA" id="ARBA00022723"/>
    </source>
</evidence>
<evidence type="ECO:0000256" key="2">
    <source>
        <dbReference type="ARBA" id="ARBA00011738"/>
    </source>
</evidence>
<evidence type="ECO:0000256" key="7">
    <source>
        <dbReference type="ARBA" id="ARBA00022801"/>
    </source>
</evidence>
<dbReference type="Gene3D" id="3.60.15.10">
    <property type="entry name" value="Ribonuclease Z/Hydroxyacylglutathione hydrolase-like"/>
    <property type="match status" value="1"/>
</dbReference>
<dbReference type="Pfam" id="PF23023">
    <property type="entry name" value="Anti-Pycsar_Apyc1"/>
    <property type="match status" value="1"/>
</dbReference>
<evidence type="ECO:0000256" key="8">
    <source>
        <dbReference type="ARBA" id="ARBA00022833"/>
    </source>
</evidence>
<dbReference type="CDD" id="cd07717">
    <property type="entry name" value="RNaseZ_ZiPD-like_MBL-fold"/>
    <property type="match status" value="1"/>
</dbReference>
<evidence type="ECO:0000256" key="1">
    <source>
        <dbReference type="ARBA" id="ARBA00001947"/>
    </source>
</evidence>